<dbReference type="Proteomes" id="UP000006727">
    <property type="component" value="Chromosome 11"/>
</dbReference>
<dbReference type="InParanoid" id="A0A2K1JTK4"/>
<reference evidence="2" key="3">
    <citation type="submission" date="2020-12" db="UniProtKB">
        <authorList>
            <consortium name="EnsemblPlants"/>
        </authorList>
    </citation>
    <scope>IDENTIFICATION</scope>
</reference>
<evidence type="ECO:0000313" key="2">
    <source>
        <dbReference type="EnsemblPlants" id="PAC:32959438.CDS.1"/>
    </source>
</evidence>
<dbReference type="PaxDb" id="3218-PP1S389_24V6.1"/>
<dbReference type="EnsemblPlants" id="Pp3c11_5540V3.1">
    <property type="protein sequence ID" value="PAC:32959438.CDS.1"/>
    <property type="gene ID" value="Pp3c11_5540"/>
</dbReference>
<proteinExistence type="predicted"/>
<sequence length="80" mass="8946">MVGDAVVYDIAGTHPCYKLSQPAQSTMNSHLSSVIWAPNSRSGTDSAHEHTDRLWRCISNPNLDVGTEEMRLTSDPFWQQ</sequence>
<protein>
    <submittedName>
        <fullName evidence="1 2">Uncharacterized protein</fullName>
    </submittedName>
</protein>
<name>A0A2K1JTK4_PHYPA</name>
<dbReference type="EnsemblPlants" id="Pp3c11_5540V3.2">
    <property type="protein sequence ID" value="PAC:32959439.CDS.1"/>
    <property type="gene ID" value="Pp3c11_5540"/>
</dbReference>
<evidence type="ECO:0000313" key="1">
    <source>
        <dbReference type="EMBL" id="PNR44861.1"/>
    </source>
</evidence>
<reference evidence="1 3" key="2">
    <citation type="journal article" date="2018" name="Plant J.">
        <title>The Physcomitrella patens chromosome-scale assembly reveals moss genome structure and evolution.</title>
        <authorList>
            <person name="Lang D."/>
            <person name="Ullrich K.K."/>
            <person name="Murat F."/>
            <person name="Fuchs J."/>
            <person name="Jenkins J."/>
            <person name="Haas F.B."/>
            <person name="Piednoel M."/>
            <person name="Gundlach H."/>
            <person name="Van Bel M."/>
            <person name="Meyberg R."/>
            <person name="Vives C."/>
            <person name="Morata J."/>
            <person name="Symeonidi A."/>
            <person name="Hiss M."/>
            <person name="Muchero W."/>
            <person name="Kamisugi Y."/>
            <person name="Saleh O."/>
            <person name="Blanc G."/>
            <person name="Decker E.L."/>
            <person name="van Gessel N."/>
            <person name="Grimwood J."/>
            <person name="Hayes R.D."/>
            <person name="Graham S.W."/>
            <person name="Gunter L.E."/>
            <person name="McDaniel S.F."/>
            <person name="Hoernstein S.N.W."/>
            <person name="Larsson A."/>
            <person name="Li F.W."/>
            <person name="Perroud P.F."/>
            <person name="Phillips J."/>
            <person name="Ranjan P."/>
            <person name="Rokshar D.S."/>
            <person name="Rothfels C.J."/>
            <person name="Schneider L."/>
            <person name="Shu S."/>
            <person name="Stevenson D.W."/>
            <person name="Thummler F."/>
            <person name="Tillich M."/>
            <person name="Villarreal Aguilar J.C."/>
            <person name="Widiez T."/>
            <person name="Wong G.K."/>
            <person name="Wymore A."/>
            <person name="Zhang Y."/>
            <person name="Zimmer A.D."/>
            <person name="Quatrano R.S."/>
            <person name="Mayer K.F.X."/>
            <person name="Goodstein D."/>
            <person name="Casacuberta J.M."/>
            <person name="Vandepoele K."/>
            <person name="Reski R."/>
            <person name="Cuming A.C."/>
            <person name="Tuskan G.A."/>
            <person name="Maumus F."/>
            <person name="Salse J."/>
            <person name="Schmutz J."/>
            <person name="Rensing S.A."/>
        </authorList>
    </citation>
    <scope>NUCLEOTIDE SEQUENCE [LARGE SCALE GENOMIC DNA]</scope>
    <source>
        <strain evidence="2 3">cv. Gransden 2004</strain>
    </source>
</reference>
<evidence type="ECO:0000313" key="3">
    <source>
        <dbReference type="Proteomes" id="UP000006727"/>
    </source>
</evidence>
<accession>A0A2K1JTK4</accession>
<dbReference type="AlphaFoldDB" id="A0A2K1JTK4"/>
<dbReference type="Gramene" id="Pp3c11_5540V3.1">
    <property type="protein sequence ID" value="PAC:32959438.CDS.1"/>
    <property type="gene ID" value="Pp3c11_5540"/>
</dbReference>
<organism evidence="1">
    <name type="scientific">Physcomitrium patens</name>
    <name type="common">Spreading-leaved earth moss</name>
    <name type="synonym">Physcomitrella patens</name>
    <dbReference type="NCBI Taxonomy" id="3218"/>
    <lineage>
        <taxon>Eukaryota</taxon>
        <taxon>Viridiplantae</taxon>
        <taxon>Streptophyta</taxon>
        <taxon>Embryophyta</taxon>
        <taxon>Bryophyta</taxon>
        <taxon>Bryophytina</taxon>
        <taxon>Bryopsida</taxon>
        <taxon>Funariidae</taxon>
        <taxon>Funariales</taxon>
        <taxon>Funariaceae</taxon>
        <taxon>Physcomitrium</taxon>
    </lineage>
</organism>
<reference evidence="1 3" key="1">
    <citation type="journal article" date="2008" name="Science">
        <title>The Physcomitrella genome reveals evolutionary insights into the conquest of land by plants.</title>
        <authorList>
            <person name="Rensing S."/>
            <person name="Lang D."/>
            <person name="Zimmer A."/>
            <person name="Terry A."/>
            <person name="Salamov A."/>
            <person name="Shapiro H."/>
            <person name="Nishiyama T."/>
            <person name="Perroud P.-F."/>
            <person name="Lindquist E."/>
            <person name="Kamisugi Y."/>
            <person name="Tanahashi T."/>
            <person name="Sakakibara K."/>
            <person name="Fujita T."/>
            <person name="Oishi K."/>
            <person name="Shin-I T."/>
            <person name="Kuroki Y."/>
            <person name="Toyoda A."/>
            <person name="Suzuki Y."/>
            <person name="Hashimoto A."/>
            <person name="Yamaguchi K."/>
            <person name="Sugano A."/>
            <person name="Kohara Y."/>
            <person name="Fujiyama A."/>
            <person name="Anterola A."/>
            <person name="Aoki S."/>
            <person name="Ashton N."/>
            <person name="Barbazuk W.B."/>
            <person name="Barker E."/>
            <person name="Bennetzen J."/>
            <person name="Bezanilla M."/>
            <person name="Blankenship R."/>
            <person name="Cho S.H."/>
            <person name="Dutcher S."/>
            <person name="Estelle M."/>
            <person name="Fawcett J.A."/>
            <person name="Gundlach H."/>
            <person name="Hanada K."/>
            <person name="Heyl A."/>
            <person name="Hicks K.A."/>
            <person name="Hugh J."/>
            <person name="Lohr M."/>
            <person name="Mayer K."/>
            <person name="Melkozernov A."/>
            <person name="Murata T."/>
            <person name="Nelson D."/>
            <person name="Pils B."/>
            <person name="Prigge M."/>
            <person name="Reiss B."/>
            <person name="Renner T."/>
            <person name="Rombauts S."/>
            <person name="Rushton P."/>
            <person name="Sanderfoot A."/>
            <person name="Schween G."/>
            <person name="Shiu S.-H."/>
            <person name="Stueber K."/>
            <person name="Theodoulou F.L."/>
            <person name="Tu H."/>
            <person name="Van de Peer Y."/>
            <person name="Verrier P.J."/>
            <person name="Waters E."/>
            <person name="Wood A."/>
            <person name="Yang L."/>
            <person name="Cove D."/>
            <person name="Cuming A."/>
            <person name="Hasebe M."/>
            <person name="Lucas S."/>
            <person name="Mishler D.B."/>
            <person name="Reski R."/>
            <person name="Grigoriev I."/>
            <person name="Quatrano R.S."/>
            <person name="Boore J.L."/>
        </authorList>
    </citation>
    <scope>NUCLEOTIDE SEQUENCE [LARGE SCALE GENOMIC DNA]</scope>
    <source>
        <strain evidence="2 3">cv. Gransden 2004</strain>
    </source>
</reference>
<dbReference type="Gramene" id="Pp3c11_5540V3.2">
    <property type="protein sequence ID" value="PAC:32959439.CDS.1"/>
    <property type="gene ID" value="Pp3c11_5540"/>
</dbReference>
<dbReference type="EMBL" id="ABEU02000011">
    <property type="protein sequence ID" value="PNR44861.1"/>
    <property type="molecule type" value="Genomic_DNA"/>
</dbReference>
<gene>
    <name evidence="1" type="ORF">PHYPA_014631</name>
</gene>
<keyword evidence="3" id="KW-1185">Reference proteome</keyword>